<organism evidence="2 3">
    <name type="scientific">Pseudocohnilembus persalinus</name>
    <name type="common">Ciliate</name>
    <dbReference type="NCBI Taxonomy" id="266149"/>
    <lineage>
        <taxon>Eukaryota</taxon>
        <taxon>Sar</taxon>
        <taxon>Alveolata</taxon>
        <taxon>Ciliophora</taxon>
        <taxon>Intramacronucleata</taxon>
        <taxon>Oligohymenophorea</taxon>
        <taxon>Scuticociliatia</taxon>
        <taxon>Philasterida</taxon>
        <taxon>Pseudocohnilembidae</taxon>
        <taxon>Pseudocohnilembus</taxon>
    </lineage>
</organism>
<dbReference type="EMBL" id="LDAU01000056">
    <property type="protein sequence ID" value="KRX08948.1"/>
    <property type="molecule type" value="Genomic_DNA"/>
</dbReference>
<proteinExistence type="predicted"/>
<comment type="caution">
    <text evidence="2">The sequence shown here is derived from an EMBL/GenBank/DDBJ whole genome shotgun (WGS) entry which is preliminary data.</text>
</comment>
<gene>
    <name evidence="2" type="ORF">PPERSA_08151</name>
</gene>
<evidence type="ECO:0000313" key="3">
    <source>
        <dbReference type="Proteomes" id="UP000054937"/>
    </source>
</evidence>
<feature type="region of interest" description="Disordered" evidence="1">
    <location>
        <begin position="365"/>
        <end position="414"/>
    </location>
</feature>
<feature type="compositionally biased region" description="Low complexity" evidence="1">
    <location>
        <begin position="365"/>
        <end position="386"/>
    </location>
</feature>
<evidence type="ECO:0000256" key="1">
    <source>
        <dbReference type="SAM" id="MobiDB-lite"/>
    </source>
</evidence>
<protein>
    <submittedName>
        <fullName evidence="2">Uncharacterized protein</fullName>
    </submittedName>
</protein>
<keyword evidence="3" id="KW-1185">Reference proteome</keyword>
<dbReference type="InParanoid" id="A0A0V0R365"/>
<accession>A0A0V0R365</accession>
<name>A0A0V0R365_PSEPJ</name>
<feature type="region of interest" description="Disordered" evidence="1">
    <location>
        <begin position="46"/>
        <end position="67"/>
    </location>
</feature>
<evidence type="ECO:0000313" key="2">
    <source>
        <dbReference type="EMBL" id="KRX08948.1"/>
    </source>
</evidence>
<dbReference type="Proteomes" id="UP000054937">
    <property type="component" value="Unassembled WGS sequence"/>
</dbReference>
<sequence length="770" mass="90467">MNKFSELGNLMIKEINKSQTILSTWTSQALILLQLLQSLNKQQKKNSEKIQKQSGVQKNKQRSQSIQIVNTNKKDNIKCYSESKQDQKDQAIQNNYSTLSLINQNNYQLLKNQSLLSIGSKYDNNFILKDEIDEQIGNIQIELNNSKLNNFDKQQTQKFNNFYNFGSQYKSSKKKQSTKSNINQSNILNTSYVSQNDNQKLINDIQQGLNSLSLNLQVNNNQTQNQDFMSKYNSKQKSQKQTVQSLFLNSTKKKSQQGELFNNNCNTQQRIQRGQSQQENFNPNISMYTVQSKNNFLNGNQQYNTITENNENKYKNMQIYNSNFQKNKTIDIIQKKESNVFNKNKNLFGSPEIDDSMSSLQSISFQNKNQSNQQQQIKQSEQQPNNTQILFNDFNKPNNIMQNDSNENSENKFQNKKQIDLPYTDTKSQFTVYQQGKLEQSIQRNKIKNLKNKTSLNCTSNNTNNDDCLIIINDNNQRQKSIQIPQKYDKRQKSKLKNNQQVIDKDKNHINLNITAKSDFENEKQSQNFYKFLSLNNSPTTEFKPINNFGYNQSALLNDKNSQSSYIKDKIKVLDGQQYQRNKSKSVSFEPHQVNDYFKNIRNQKYQQTNEIQNLYNDNICKNLNDSIYLHDYNQNKDMNEKLIQKSIQLKTGQKELNKLISLSLNQNQNQKNNFDSLATSNSYYLPKQYDFMGQQLSKMDLKVMSMLFSRWITYTNNRKLKSNSLPQVKLYLNEFDQKQLQQRLIENQYSQILQLSKKKFFEENENEQQ</sequence>
<dbReference type="AlphaFoldDB" id="A0A0V0R365"/>
<feature type="compositionally biased region" description="Polar residues" evidence="1">
    <location>
        <begin position="52"/>
        <end position="67"/>
    </location>
</feature>
<feature type="compositionally biased region" description="Polar residues" evidence="1">
    <location>
        <begin position="387"/>
        <end position="412"/>
    </location>
</feature>
<reference evidence="2 3" key="1">
    <citation type="journal article" date="2015" name="Sci. Rep.">
        <title>Genome of the facultative scuticociliatosis pathogen Pseudocohnilembus persalinus provides insight into its virulence through horizontal gene transfer.</title>
        <authorList>
            <person name="Xiong J."/>
            <person name="Wang G."/>
            <person name="Cheng J."/>
            <person name="Tian M."/>
            <person name="Pan X."/>
            <person name="Warren A."/>
            <person name="Jiang C."/>
            <person name="Yuan D."/>
            <person name="Miao W."/>
        </authorList>
    </citation>
    <scope>NUCLEOTIDE SEQUENCE [LARGE SCALE GENOMIC DNA]</scope>
    <source>
        <strain evidence="2">36N120E</strain>
    </source>
</reference>